<dbReference type="SUPFAM" id="SSF81383">
    <property type="entry name" value="F-box domain"/>
    <property type="match status" value="1"/>
</dbReference>
<dbReference type="InterPro" id="IPR036047">
    <property type="entry name" value="F-box-like_dom_sf"/>
</dbReference>
<evidence type="ECO:0000259" key="1">
    <source>
        <dbReference type="PROSITE" id="PS50181"/>
    </source>
</evidence>
<feature type="domain" description="F-box" evidence="1">
    <location>
        <begin position="10"/>
        <end position="55"/>
    </location>
</feature>
<dbReference type="Proteomes" id="UP001373714">
    <property type="component" value="Unassembled WGS sequence"/>
</dbReference>
<organism evidence="2 3">
    <name type="scientific">Orbilia blumenaviensis</name>
    <dbReference type="NCBI Taxonomy" id="1796055"/>
    <lineage>
        <taxon>Eukaryota</taxon>
        <taxon>Fungi</taxon>
        <taxon>Dikarya</taxon>
        <taxon>Ascomycota</taxon>
        <taxon>Pezizomycotina</taxon>
        <taxon>Orbiliomycetes</taxon>
        <taxon>Orbiliales</taxon>
        <taxon>Orbiliaceae</taxon>
        <taxon>Orbilia</taxon>
    </lineage>
</organism>
<protein>
    <recommendedName>
        <fullName evidence="1">F-box domain-containing protein</fullName>
    </recommendedName>
</protein>
<dbReference type="Pfam" id="PF12937">
    <property type="entry name" value="F-box-like"/>
    <property type="match status" value="1"/>
</dbReference>
<evidence type="ECO:0000313" key="2">
    <source>
        <dbReference type="EMBL" id="KAK6340092.1"/>
    </source>
</evidence>
<accession>A0AAV9UEJ8</accession>
<evidence type="ECO:0000313" key="3">
    <source>
        <dbReference type="Proteomes" id="UP001373714"/>
    </source>
</evidence>
<sequence length="629" mass="71694">MPSKQARLSAAMLDKLPVELIQQITGYVSRRDLYNVALCCNALYRASIPKLYSQVDILFPSQDGSKLYLDPEFTKMLFRDEKQNYIREIRIMDAVGHHPVDIVLYGQSQATMKQKTFKQQYKEFVGLLEDMTLVLLRGAEGPVKVFKWNIGAVIFEPISALILHGLFENHSANLCVLELSFFFPNEEDKTECFLNICKLPSGGLPLLRKLHATQVATPRGFVQLHYILGACVVLEEFGFELHASVSGDLDFSRDDVSMFPKEDVLSELDDFGWTSDTWGELLLKGVFQNLQRFELKLLRICQVYDLTKDMAAYLKIEHLRHLHLLDCWTLDSFFEGLQAEKMELHTLKITDSQFTDDYAILFDFLDNLRPGLQELVCAFKQYNGAGMGSLLRARDLPSGFVNRQGQYLEKMTLIWTESPEDLATPMNFGFQIPRGLVKLKQICLPAHLIKAKPPSHKAGWGRGGPSRSNDSFHVPATQDQLQFHGLPDLHTITFVPVADRRSLEQYFAFLPIKPNNYGFEDDGDGAAQGVWNKLHTNTLKGLMEEVATSYGAWHSVEKLGKPKLKWIIFDPAQGRKPYSQAPRLGYHVKWNANDLPFIKDEYLPQLINVPDIEKVLEAENENIEKISLW</sequence>
<name>A0AAV9UEJ8_9PEZI</name>
<gene>
    <name evidence="2" type="ORF">TWF730_001865</name>
</gene>
<dbReference type="AlphaFoldDB" id="A0AAV9UEJ8"/>
<dbReference type="EMBL" id="JAVHNS010000011">
    <property type="protein sequence ID" value="KAK6340092.1"/>
    <property type="molecule type" value="Genomic_DNA"/>
</dbReference>
<comment type="caution">
    <text evidence="2">The sequence shown here is derived from an EMBL/GenBank/DDBJ whole genome shotgun (WGS) entry which is preliminary data.</text>
</comment>
<dbReference type="PROSITE" id="PS50181">
    <property type="entry name" value="FBOX"/>
    <property type="match status" value="1"/>
</dbReference>
<reference evidence="2 3" key="1">
    <citation type="submission" date="2019-10" db="EMBL/GenBank/DDBJ databases">
        <authorList>
            <person name="Palmer J.M."/>
        </authorList>
    </citation>
    <scope>NUCLEOTIDE SEQUENCE [LARGE SCALE GENOMIC DNA]</scope>
    <source>
        <strain evidence="2 3">TWF730</strain>
    </source>
</reference>
<keyword evidence="3" id="KW-1185">Reference proteome</keyword>
<dbReference type="SUPFAM" id="SSF52047">
    <property type="entry name" value="RNI-like"/>
    <property type="match status" value="1"/>
</dbReference>
<proteinExistence type="predicted"/>
<dbReference type="InterPro" id="IPR001810">
    <property type="entry name" value="F-box_dom"/>
</dbReference>